<dbReference type="PROSITE" id="PS50005">
    <property type="entry name" value="TPR"/>
    <property type="match status" value="3"/>
</dbReference>
<dbReference type="SMART" id="SM00028">
    <property type="entry name" value="TPR"/>
    <property type="match status" value="10"/>
</dbReference>
<dbReference type="GO" id="GO:0019894">
    <property type="term" value="F:kinesin binding"/>
    <property type="evidence" value="ECO:0007669"/>
    <property type="project" value="TreeGrafter"/>
</dbReference>
<dbReference type="Proteomes" id="UP001190700">
    <property type="component" value="Unassembled WGS sequence"/>
</dbReference>
<dbReference type="Gene3D" id="1.25.40.10">
    <property type="entry name" value="Tetratricopeptide repeat domain"/>
    <property type="match status" value="3"/>
</dbReference>
<reference evidence="3 4" key="1">
    <citation type="journal article" date="2015" name="Genome Biol. Evol.">
        <title>Comparative Genomics of a Bacterivorous Green Alga Reveals Evolutionary Causalities and Consequences of Phago-Mixotrophic Mode of Nutrition.</title>
        <authorList>
            <person name="Burns J.A."/>
            <person name="Paasch A."/>
            <person name="Narechania A."/>
            <person name="Kim E."/>
        </authorList>
    </citation>
    <scope>NUCLEOTIDE SEQUENCE [LARGE SCALE GENOMIC DNA]</scope>
    <source>
        <strain evidence="3 4">PLY_AMNH</strain>
    </source>
</reference>
<comment type="caution">
    <text evidence="3">The sequence shown here is derived from an EMBL/GenBank/DDBJ whole genome shotgun (WGS) entry which is preliminary data.</text>
</comment>
<dbReference type="GO" id="GO:0097546">
    <property type="term" value="C:ciliary base"/>
    <property type="evidence" value="ECO:0007669"/>
    <property type="project" value="TreeGrafter"/>
</dbReference>
<feature type="region of interest" description="Disordered" evidence="2">
    <location>
        <begin position="345"/>
        <end position="369"/>
    </location>
</feature>
<dbReference type="GO" id="GO:0005814">
    <property type="term" value="C:centriole"/>
    <property type="evidence" value="ECO:0007669"/>
    <property type="project" value="TreeGrafter"/>
</dbReference>
<feature type="repeat" description="TPR" evidence="1">
    <location>
        <begin position="536"/>
        <end position="569"/>
    </location>
</feature>
<dbReference type="SUPFAM" id="SSF48452">
    <property type="entry name" value="TPR-like"/>
    <property type="match status" value="2"/>
</dbReference>
<dbReference type="FunFam" id="1.25.40.10:FF:000468">
    <property type="entry name" value="Intraflagellar transport 88 homolog"/>
    <property type="match status" value="1"/>
</dbReference>
<dbReference type="InterPro" id="IPR011990">
    <property type="entry name" value="TPR-like_helical_dom_sf"/>
</dbReference>
<dbReference type="AlphaFoldDB" id="A0AAE0FAX7"/>
<evidence type="ECO:0000256" key="1">
    <source>
        <dbReference type="PROSITE-ProRule" id="PRU00339"/>
    </source>
</evidence>
<evidence type="ECO:0000313" key="3">
    <source>
        <dbReference type="EMBL" id="KAK3256357.1"/>
    </source>
</evidence>
<evidence type="ECO:0000256" key="2">
    <source>
        <dbReference type="SAM" id="MobiDB-lite"/>
    </source>
</evidence>
<feature type="region of interest" description="Disordered" evidence="2">
    <location>
        <begin position="736"/>
        <end position="820"/>
    </location>
</feature>
<feature type="repeat" description="TPR" evidence="1">
    <location>
        <begin position="281"/>
        <end position="314"/>
    </location>
</feature>
<feature type="repeat" description="TPR" evidence="1">
    <location>
        <begin position="242"/>
        <end position="275"/>
    </location>
</feature>
<dbReference type="Pfam" id="PF13424">
    <property type="entry name" value="TPR_12"/>
    <property type="match status" value="1"/>
</dbReference>
<proteinExistence type="predicted"/>
<evidence type="ECO:0000313" key="4">
    <source>
        <dbReference type="Proteomes" id="UP001190700"/>
    </source>
</evidence>
<dbReference type="PANTHER" id="PTHR44117">
    <property type="entry name" value="INTRAFLAGELLAR TRANSPORT PROTEIN 88 HOMOLOG"/>
    <property type="match status" value="1"/>
</dbReference>
<dbReference type="EMBL" id="LGRX02021736">
    <property type="protein sequence ID" value="KAK3256357.1"/>
    <property type="molecule type" value="Genomic_DNA"/>
</dbReference>
<protein>
    <submittedName>
        <fullName evidence="3">Intraflagellar transport protein 88</fullName>
    </submittedName>
</protein>
<dbReference type="GO" id="GO:1905515">
    <property type="term" value="P:non-motile cilium assembly"/>
    <property type="evidence" value="ECO:0007669"/>
    <property type="project" value="TreeGrafter"/>
</dbReference>
<dbReference type="InterPro" id="IPR019734">
    <property type="entry name" value="TPR_rpt"/>
</dbReference>
<keyword evidence="1" id="KW-0802">TPR repeat</keyword>
<organism evidence="3 4">
    <name type="scientific">Cymbomonas tetramitiformis</name>
    <dbReference type="NCBI Taxonomy" id="36881"/>
    <lineage>
        <taxon>Eukaryota</taxon>
        <taxon>Viridiplantae</taxon>
        <taxon>Chlorophyta</taxon>
        <taxon>Pyramimonadophyceae</taxon>
        <taxon>Pyramimonadales</taxon>
        <taxon>Pyramimonadaceae</taxon>
        <taxon>Cymbomonas</taxon>
    </lineage>
</organism>
<sequence length="820" mass="91824">MRGLKVGFHKEKSKGMHGIEGSDRLILCVVQDDDDLYSGYNDEEGMYDPVVVDPTAGFHDPAPAGPPPGTGLRPISGMRTALGTAALQPQPIGPDGEPMARPMTSVKAAGYSSHPTKPGRFDPFNQGSKGPAPPLQKKAEASPEEGCKDVERQVNELLEESTKSCLEEDLGNALEKAKEAGKRERALCKQREQAQLSDQINIDLTYAVCFNLAHQYHVSKLYTESLNTYSSVVKNKQFSQSGRLRVNMGNIYFEQKKYPNAIKMYRMALDQIPNTAREIRFKIMRNIGNAFVRMGQYQDAMQSYDTVMENAPDIPTGFNLVVCFYALGDKEKQKKSFLRLLTIRPPENEDEEEEPANPDTVPTAAEDGLREELRKRQSEANKFILTAAKLIAPGIDKVNFVTGYDWVIEQLNAQNYATIANEMEMAKAIMHLTRKDFEKALSVLKGFEKKEQHLKARAATNLSFLYFLEGDLNDAEQYAELAVTSDRYNARALVNRGNCLYARGEYETDPPDQGVELLLQAKMAYLEAVGVEADCVEAIYNLGLVNKRLGQLDDALVAFKKLNTILPDNVEVIYQIGNVFDHLGNYKQAIKWFEILNSRVMHDPGVLARLGAIHSKYEDEAKALHYYSESHRVYPVNMDVISWLGAFHVKSELYEKAMPFFDLASKIQPHEVKWQLMVASCYRRIGAYPLALNKYKDIHRSHPENIECLRYLVHICTDLGRKEEVHDYVVKLRKAERSQAQEPPTRAPQQQEYSDYNGQGGGSTPVTSPRGGQGERATSPFRAPERGGRALPQGGGGSKSKKEDDEWGNGMLGDDLLPGM</sequence>
<gene>
    <name evidence="3" type="ORF">CYMTET_34505</name>
</gene>
<keyword evidence="4" id="KW-1185">Reference proteome</keyword>
<dbReference type="FunFam" id="1.25.40.10:FF:001094">
    <property type="entry name" value="Intraflagellar transport particle protein IFT88"/>
    <property type="match status" value="1"/>
</dbReference>
<feature type="compositionally biased region" description="Polar residues" evidence="2">
    <location>
        <begin position="740"/>
        <end position="757"/>
    </location>
</feature>
<dbReference type="PANTHER" id="PTHR44117:SF1">
    <property type="entry name" value="INTRAFLAGELLAR TRANSPORT PROTEIN 88 HOMOLOG"/>
    <property type="match status" value="1"/>
</dbReference>
<dbReference type="GO" id="GO:0042073">
    <property type="term" value="P:intraciliary transport"/>
    <property type="evidence" value="ECO:0007669"/>
    <property type="project" value="TreeGrafter"/>
</dbReference>
<dbReference type="Pfam" id="PF13174">
    <property type="entry name" value="TPR_6"/>
    <property type="match status" value="1"/>
</dbReference>
<accession>A0AAE0FAX7</accession>
<feature type="region of interest" description="Disordered" evidence="2">
    <location>
        <begin position="107"/>
        <end position="146"/>
    </location>
</feature>
<feature type="compositionally biased region" description="Basic and acidic residues" evidence="2">
    <location>
        <begin position="137"/>
        <end position="146"/>
    </location>
</feature>
<dbReference type="GO" id="GO:0097730">
    <property type="term" value="C:non-motile cilium"/>
    <property type="evidence" value="ECO:0007669"/>
    <property type="project" value="TreeGrafter"/>
</dbReference>
<name>A0AAE0FAX7_9CHLO</name>
<dbReference type="GO" id="GO:0036064">
    <property type="term" value="C:ciliary basal body"/>
    <property type="evidence" value="ECO:0007669"/>
    <property type="project" value="TreeGrafter"/>
</dbReference>
<dbReference type="Pfam" id="PF13181">
    <property type="entry name" value="TPR_8"/>
    <property type="match status" value="1"/>
</dbReference>